<proteinExistence type="predicted"/>
<dbReference type="PANTHER" id="PTHR48041:SF139">
    <property type="entry name" value="PROTEIN SCARLET"/>
    <property type="match status" value="1"/>
</dbReference>
<evidence type="ECO:0000313" key="6">
    <source>
        <dbReference type="EMBL" id="GFH31609.1"/>
    </source>
</evidence>
<comment type="subcellular location">
    <subcellularLocation>
        <location evidence="1">Membrane</location>
        <topology evidence="1">Multi-pass membrane protein</topology>
    </subcellularLocation>
</comment>
<evidence type="ECO:0000313" key="7">
    <source>
        <dbReference type="Proteomes" id="UP000485058"/>
    </source>
</evidence>
<dbReference type="InterPro" id="IPR050352">
    <property type="entry name" value="ABCG_transporters"/>
</dbReference>
<sequence length="130" mass="13490">LDSCCALSVMRHLKRLAQAPHPNGSRGRGLATGGRAVLVSIHQPRPAIWALIDQVSVLVGGCLLYSGPSSLLVPWIQAHAPSWGPYLPATHGTIPDWLLDAAALAPLAPKATAALVQMPVLSVVPGGLIC</sequence>
<dbReference type="AlphaFoldDB" id="A0A6A0AFD1"/>
<evidence type="ECO:0000256" key="2">
    <source>
        <dbReference type="ARBA" id="ARBA00022448"/>
    </source>
</evidence>
<evidence type="ECO:0000256" key="5">
    <source>
        <dbReference type="ARBA" id="ARBA00023136"/>
    </source>
</evidence>
<evidence type="ECO:0000256" key="1">
    <source>
        <dbReference type="ARBA" id="ARBA00004141"/>
    </source>
</evidence>
<dbReference type="PANTHER" id="PTHR48041">
    <property type="entry name" value="ABC TRANSPORTER G FAMILY MEMBER 28"/>
    <property type="match status" value="1"/>
</dbReference>
<keyword evidence="7" id="KW-1185">Reference proteome</keyword>
<reference evidence="6 7" key="1">
    <citation type="submission" date="2020-02" db="EMBL/GenBank/DDBJ databases">
        <title>Draft genome sequence of Haematococcus lacustris strain NIES-144.</title>
        <authorList>
            <person name="Morimoto D."/>
            <person name="Nakagawa S."/>
            <person name="Yoshida T."/>
            <person name="Sawayama S."/>
        </authorList>
    </citation>
    <scope>NUCLEOTIDE SEQUENCE [LARGE SCALE GENOMIC DNA]</scope>
    <source>
        <strain evidence="6 7">NIES-144</strain>
    </source>
</reference>
<keyword evidence="5" id="KW-0472">Membrane</keyword>
<keyword evidence="3" id="KW-0812">Transmembrane</keyword>
<keyword evidence="4" id="KW-1133">Transmembrane helix</keyword>
<name>A0A6A0AFD1_HAELA</name>
<feature type="non-terminal residue" evidence="6">
    <location>
        <position position="1"/>
    </location>
</feature>
<gene>
    <name evidence="6" type="ORF">HaLaN_30685</name>
</gene>
<accession>A0A6A0AFD1</accession>
<organism evidence="6 7">
    <name type="scientific">Haematococcus lacustris</name>
    <name type="common">Green alga</name>
    <name type="synonym">Haematococcus pluvialis</name>
    <dbReference type="NCBI Taxonomy" id="44745"/>
    <lineage>
        <taxon>Eukaryota</taxon>
        <taxon>Viridiplantae</taxon>
        <taxon>Chlorophyta</taxon>
        <taxon>core chlorophytes</taxon>
        <taxon>Chlorophyceae</taxon>
        <taxon>CS clade</taxon>
        <taxon>Chlamydomonadales</taxon>
        <taxon>Haematococcaceae</taxon>
        <taxon>Haematococcus</taxon>
    </lineage>
</organism>
<protein>
    <submittedName>
        <fullName evidence="6">ABC transporter domain-containing protein</fullName>
    </submittedName>
</protein>
<evidence type="ECO:0000256" key="4">
    <source>
        <dbReference type="ARBA" id="ARBA00022989"/>
    </source>
</evidence>
<keyword evidence="2" id="KW-0813">Transport</keyword>
<dbReference type="GO" id="GO:0016020">
    <property type="term" value="C:membrane"/>
    <property type="evidence" value="ECO:0007669"/>
    <property type="project" value="UniProtKB-SubCell"/>
</dbReference>
<comment type="caution">
    <text evidence="6">The sequence shown here is derived from an EMBL/GenBank/DDBJ whole genome shotgun (WGS) entry which is preliminary data.</text>
</comment>
<dbReference type="EMBL" id="BLLF01005770">
    <property type="protein sequence ID" value="GFH31609.1"/>
    <property type="molecule type" value="Genomic_DNA"/>
</dbReference>
<dbReference type="Proteomes" id="UP000485058">
    <property type="component" value="Unassembled WGS sequence"/>
</dbReference>
<evidence type="ECO:0000256" key="3">
    <source>
        <dbReference type="ARBA" id="ARBA00022692"/>
    </source>
</evidence>
<dbReference type="GO" id="GO:0042626">
    <property type="term" value="F:ATPase-coupled transmembrane transporter activity"/>
    <property type="evidence" value="ECO:0007669"/>
    <property type="project" value="TreeGrafter"/>
</dbReference>